<dbReference type="EMBL" id="ADTU01004424">
    <property type="status" value="NOT_ANNOTATED_CDS"/>
    <property type="molecule type" value="Genomic_DNA"/>
</dbReference>
<organism evidence="1 2">
    <name type="scientific">Atta cephalotes</name>
    <name type="common">Leafcutter ant</name>
    <dbReference type="NCBI Taxonomy" id="12957"/>
    <lineage>
        <taxon>Eukaryota</taxon>
        <taxon>Metazoa</taxon>
        <taxon>Ecdysozoa</taxon>
        <taxon>Arthropoda</taxon>
        <taxon>Hexapoda</taxon>
        <taxon>Insecta</taxon>
        <taxon>Pterygota</taxon>
        <taxon>Neoptera</taxon>
        <taxon>Endopterygota</taxon>
        <taxon>Hymenoptera</taxon>
        <taxon>Apocrita</taxon>
        <taxon>Aculeata</taxon>
        <taxon>Formicoidea</taxon>
        <taxon>Formicidae</taxon>
        <taxon>Myrmicinae</taxon>
        <taxon>Atta</taxon>
    </lineage>
</organism>
<name>A0A158NZC8_ATTCE</name>
<dbReference type="AlphaFoldDB" id="A0A158NZC8"/>
<dbReference type="KEGG" id="acep:105626188"/>
<dbReference type="EnsemblMetazoa" id="XM_012207496.1">
    <property type="protein sequence ID" value="XP_012062886.1"/>
    <property type="gene ID" value="LOC105626188"/>
</dbReference>
<accession>A0A158NZC8</accession>
<sequence length="66" mass="7537">MLEHIGENINENFHLKSHKMNDNDYNKALSCKHLHVIKYAFAELTDSTFANIFLVSVSLNMIGNSI</sequence>
<gene>
    <name evidence="1" type="primary">105626188</name>
</gene>
<dbReference type="InParanoid" id="A0A158NZC8"/>
<evidence type="ECO:0000313" key="1">
    <source>
        <dbReference type="EnsemblMetazoa" id="XP_012062886.1"/>
    </source>
</evidence>
<dbReference type="Proteomes" id="UP000005205">
    <property type="component" value="Unassembled WGS sequence"/>
</dbReference>
<reference evidence="2" key="1">
    <citation type="journal article" date="2011" name="PLoS Genet.">
        <title>The genome sequence of the leaf-cutter ant Atta cephalotes reveals insights into its obligate symbiotic lifestyle.</title>
        <authorList>
            <person name="Suen G."/>
            <person name="Teiling C."/>
            <person name="Li L."/>
            <person name="Holt C."/>
            <person name="Abouheif E."/>
            <person name="Bornberg-Bauer E."/>
            <person name="Bouffard P."/>
            <person name="Caldera E.J."/>
            <person name="Cash E."/>
            <person name="Cavanaugh A."/>
            <person name="Denas O."/>
            <person name="Elhaik E."/>
            <person name="Fave M.J."/>
            <person name="Gadau J."/>
            <person name="Gibson J.D."/>
            <person name="Graur D."/>
            <person name="Grubbs K.J."/>
            <person name="Hagen D.E."/>
            <person name="Harkins T.T."/>
            <person name="Helmkampf M."/>
            <person name="Hu H."/>
            <person name="Johnson B.R."/>
            <person name="Kim J."/>
            <person name="Marsh S.E."/>
            <person name="Moeller J.A."/>
            <person name="Munoz-Torres M.C."/>
            <person name="Murphy M.C."/>
            <person name="Naughton M.C."/>
            <person name="Nigam S."/>
            <person name="Overson R."/>
            <person name="Rajakumar R."/>
            <person name="Reese J.T."/>
            <person name="Scott J.J."/>
            <person name="Smith C.R."/>
            <person name="Tao S."/>
            <person name="Tsutsui N.D."/>
            <person name="Viljakainen L."/>
            <person name="Wissler L."/>
            <person name="Yandell M.D."/>
            <person name="Zimmer F."/>
            <person name="Taylor J."/>
            <person name="Slater S.C."/>
            <person name="Clifton S.W."/>
            <person name="Warren W.C."/>
            <person name="Elsik C.G."/>
            <person name="Smith C.D."/>
            <person name="Weinstock G.M."/>
            <person name="Gerardo N.M."/>
            <person name="Currie C.R."/>
        </authorList>
    </citation>
    <scope>NUCLEOTIDE SEQUENCE [LARGE SCALE GENOMIC DNA]</scope>
</reference>
<protein>
    <submittedName>
        <fullName evidence="1">Uncharacterized protein</fullName>
    </submittedName>
</protein>
<keyword evidence="2" id="KW-1185">Reference proteome</keyword>
<proteinExistence type="predicted"/>
<evidence type="ECO:0000313" key="2">
    <source>
        <dbReference type="Proteomes" id="UP000005205"/>
    </source>
</evidence>
<dbReference type="OrthoDB" id="7532541at2759"/>
<reference evidence="1" key="2">
    <citation type="submission" date="2016-04" db="UniProtKB">
        <authorList>
            <consortium name="EnsemblMetazoa"/>
        </authorList>
    </citation>
    <scope>IDENTIFICATION</scope>
</reference>